<comment type="function">
    <text evidence="8">Ligates lysine onto the cytidine present at position 34 of the AUA codon-specific tRNA(Ile) that contains the anticodon CAU, in an ATP-dependent manner. Cytidine is converted to lysidine, thus changing the amino acid specificity of the tRNA from methionine to isoleucine.</text>
</comment>
<dbReference type="InterPro" id="IPR011063">
    <property type="entry name" value="TilS/TtcA_N"/>
</dbReference>
<dbReference type="KEGG" id="gtl:EP073_06315"/>
<keyword evidence="3 8" id="KW-0436">Ligase</keyword>
<feature type="binding site" evidence="8">
    <location>
        <begin position="51"/>
        <end position="56"/>
    </location>
    <ligand>
        <name>ATP</name>
        <dbReference type="ChEBI" id="CHEBI:30616"/>
    </ligand>
</feature>
<dbReference type="NCBIfam" id="TIGR02432">
    <property type="entry name" value="lysidine_TilS_N"/>
    <property type="match status" value="1"/>
</dbReference>
<keyword evidence="2 8" id="KW-0963">Cytoplasm</keyword>
<protein>
    <recommendedName>
        <fullName evidence="8">tRNA(Ile)-lysidine synthase</fullName>
        <ecNumber evidence="8">6.3.4.19</ecNumber>
    </recommendedName>
    <alternativeName>
        <fullName evidence="8">tRNA(Ile)-2-lysyl-cytidine synthase</fullName>
    </alternativeName>
    <alternativeName>
        <fullName evidence="8">tRNA(Ile)-lysidine synthetase</fullName>
    </alternativeName>
</protein>
<dbReference type="HAMAP" id="MF_01161">
    <property type="entry name" value="tRNA_Ile_lys_synt"/>
    <property type="match status" value="1"/>
</dbReference>
<dbReference type="InterPro" id="IPR012796">
    <property type="entry name" value="Lysidine-tRNA-synth_C"/>
</dbReference>
<evidence type="ECO:0000256" key="3">
    <source>
        <dbReference type="ARBA" id="ARBA00022598"/>
    </source>
</evidence>
<dbReference type="GO" id="GO:0032267">
    <property type="term" value="F:tRNA(Ile)-lysidine synthase activity"/>
    <property type="evidence" value="ECO:0007669"/>
    <property type="project" value="UniProtKB-EC"/>
</dbReference>
<evidence type="ECO:0000313" key="11">
    <source>
        <dbReference type="Proteomes" id="UP000287502"/>
    </source>
</evidence>
<dbReference type="SUPFAM" id="SSF52402">
    <property type="entry name" value="Adenine nucleotide alpha hydrolases-like"/>
    <property type="match status" value="1"/>
</dbReference>
<dbReference type="InterPro" id="IPR014729">
    <property type="entry name" value="Rossmann-like_a/b/a_fold"/>
</dbReference>
<dbReference type="Gene3D" id="3.40.50.620">
    <property type="entry name" value="HUPs"/>
    <property type="match status" value="1"/>
</dbReference>
<dbReference type="SUPFAM" id="SSF82829">
    <property type="entry name" value="MesJ substrate recognition domain-like"/>
    <property type="match status" value="1"/>
</dbReference>
<proteinExistence type="inferred from homology"/>
<dbReference type="Pfam" id="PF01171">
    <property type="entry name" value="ATP_bind_3"/>
    <property type="match status" value="1"/>
</dbReference>
<dbReference type="InterPro" id="IPR012094">
    <property type="entry name" value="tRNA_Ile_lys_synt"/>
</dbReference>
<dbReference type="GO" id="GO:0006400">
    <property type="term" value="P:tRNA modification"/>
    <property type="evidence" value="ECO:0007669"/>
    <property type="project" value="UniProtKB-UniRule"/>
</dbReference>
<gene>
    <name evidence="8 10" type="primary">tilS</name>
    <name evidence="10" type="ORF">EP073_06315</name>
</gene>
<dbReference type="GO" id="GO:0005524">
    <property type="term" value="F:ATP binding"/>
    <property type="evidence" value="ECO:0007669"/>
    <property type="project" value="UniProtKB-UniRule"/>
</dbReference>
<dbReference type="EC" id="6.3.4.19" evidence="8"/>
<comment type="catalytic activity">
    <reaction evidence="7 8">
        <text>cytidine(34) in tRNA(Ile2) + L-lysine + ATP = lysidine(34) in tRNA(Ile2) + AMP + diphosphate + H(+)</text>
        <dbReference type="Rhea" id="RHEA:43744"/>
        <dbReference type="Rhea" id="RHEA-COMP:10625"/>
        <dbReference type="Rhea" id="RHEA-COMP:10670"/>
        <dbReference type="ChEBI" id="CHEBI:15378"/>
        <dbReference type="ChEBI" id="CHEBI:30616"/>
        <dbReference type="ChEBI" id="CHEBI:32551"/>
        <dbReference type="ChEBI" id="CHEBI:33019"/>
        <dbReference type="ChEBI" id="CHEBI:82748"/>
        <dbReference type="ChEBI" id="CHEBI:83665"/>
        <dbReference type="ChEBI" id="CHEBI:456215"/>
        <dbReference type="EC" id="6.3.4.19"/>
    </reaction>
</comment>
<dbReference type="AlphaFoldDB" id="A0A410JY84"/>
<name>A0A410JY84_9BACT</name>
<dbReference type="OrthoDB" id="9807403at2"/>
<keyword evidence="6 8" id="KW-0067">ATP-binding</keyword>
<reference evidence="10 11" key="1">
    <citation type="submission" date="2019-01" db="EMBL/GenBank/DDBJ databases">
        <title>Geovibrio thiophilus DSM 11263, complete genome.</title>
        <authorList>
            <person name="Spring S."/>
            <person name="Bunk B."/>
            <person name="Sproer C."/>
        </authorList>
    </citation>
    <scope>NUCLEOTIDE SEQUENCE [LARGE SCALE GENOMIC DNA]</scope>
    <source>
        <strain evidence="10 11">DSM 11263</strain>
    </source>
</reference>
<evidence type="ECO:0000256" key="4">
    <source>
        <dbReference type="ARBA" id="ARBA00022694"/>
    </source>
</evidence>
<dbReference type="PANTHER" id="PTHR43033">
    <property type="entry name" value="TRNA(ILE)-LYSIDINE SYNTHASE-RELATED"/>
    <property type="match status" value="1"/>
</dbReference>
<comment type="domain">
    <text evidence="8">The N-terminal region contains the highly conserved SGGXDS motif, predicted to be a P-loop motif involved in ATP binding.</text>
</comment>
<keyword evidence="5 8" id="KW-0547">Nucleotide-binding</keyword>
<comment type="similarity">
    <text evidence="8">Belongs to the tRNA(Ile)-lysidine synthase family.</text>
</comment>
<evidence type="ECO:0000256" key="6">
    <source>
        <dbReference type="ARBA" id="ARBA00022840"/>
    </source>
</evidence>
<comment type="subcellular location">
    <subcellularLocation>
        <location evidence="1 8">Cytoplasm</location>
    </subcellularLocation>
</comment>
<evidence type="ECO:0000259" key="9">
    <source>
        <dbReference type="SMART" id="SM00977"/>
    </source>
</evidence>
<dbReference type="GO" id="GO:0005737">
    <property type="term" value="C:cytoplasm"/>
    <property type="evidence" value="ECO:0007669"/>
    <property type="project" value="UniProtKB-SubCell"/>
</dbReference>
<dbReference type="Proteomes" id="UP000287502">
    <property type="component" value="Chromosome"/>
</dbReference>
<dbReference type="SUPFAM" id="SSF56037">
    <property type="entry name" value="PheT/TilS domain"/>
    <property type="match status" value="1"/>
</dbReference>
<dbReference type="NCBIfam" id="TIGR02433">
    <property type="entry name" value="lysidine_TilS_C"/>
    <property type="match status" value="1"/>
</dbReference>
<dbReference type="CDD" id="cd01992">
    <property type="entry name" value="TilS_N"/>
    <property type="match status" value="1"/>
</dbReference>
<dbReference type="SMART" id="SM00977">
    <property type="entry name" value="TilS_C"/>
    <property type="match status" value="1"/>
</dbReference>
<evidence type="ECO:0000256" key="2">
    <source>
        <dbReference type="ARBA" id="ARBA00022490"/>
    </source>
</evidence>
<dbReference type="EMBL" id="CP035108">
    <property type="protein sequence ID" value="QAR33035.1"/>
    <property type="molecule type" value="Genomic_DNA"/>
</dbReference>
<sequence length="436" mass="49784">MLTDSSGGTVLRRRKRHLRKFTANRMILSFDRYMEESAGSMAGRKVLAAFSGGKDSCALLHWLHINAERLRISFEACHVNHMIRGENADRDEEFSRLFCERRGIAFRSEKRNVPELAAAQGQGLEHAARKLRYDALEEVAEREGYELILTAHTKDDMAETFFIRVFQGASPYSLGGIRLTRGSIYRPMLKISTEDVLEYIEKHGIETTFDETNLEHSYLRNWVRSGIIGEIKRYNPVFLDKVIQLMEQSAELDSETEKRLGGVYRCENGVCIMETDRLLALTPLEQAWVIRRVLSGFFRAEKRHVDNVLALASEGESVRIDLPEGFNAECSYGRLRVFHSDLLKPVEVFKAAGEKRLTAGGRVLEFSGALEQAELTVRTRRNGDRIGSKKLKDIFINSKTELFDRDRALIAEKDGKIIWTERVFQNPDILFPKDSG</sequence>
<evidence type="ECO:0000256" key="5">
    <source>
        <dbReference type="ARBA" id="ARBA00022741"/>
    </source>
</evidence>
<accession>A0A410JY84</accession>
<organism evidence="10 11">
    <name type="scientific">Geovibrio thiophilus</name>
    <dbReference type="NCBI Taxonomy" id="139438"/>
    <lineage>
        <taxon>Bacteria</taxon>
        <taxon>Pseudomonadati</taxon>
        <taxon>Deferribacterota</taxon>
        <taxon>Deferribacteres</taxon>
        <taxon>Deferribacterales</taxon>
        <taxon>Geovibrionaceae</taxon>
        <taxon>Geovibrio</taxon>
    </lineage>
</organism>
<feature type="domain" description="Lysidine-tRNA(Ile) synthetase C-terminal" evidence="9">
    <location>
        <begin position="375"/>
        <end position="431"/>
    </location>
</feature>
<evidence type="ECO:0000313" key="10">
    <source>
        <dbReference type="EMBL" id="QAR33035.1"/>
    </source>
</evidence>
<keyword evidence="4 8" id="KW-0819">tRNA processing</keyword>
<keyword evidence="11" id="KW-1185">Reference proteome</keyword>
<evidence type="ECO:0000256" key="8">
    <source>
        <dbReference type="HAMAP-Rule" id="MF_01161"/>
    </source>
</evidence>
<evidence type="ECO:0000256" key="1">
    <source>
        <dbReference type="ARBA" id="ARBA00004496"/>
    </source>
</evidence>
<evidence type="ECO:0000256" key="7">
    <source>
        <dbReference type="ARBA" id="ARBA00048539"/>
    </source>
</evidence>
<dbReference type="PANTHER" id="PTHR43033:SF1">
    <property type="entry name" value="TRNA(ILE)-LYSIDINE SYNTHASE-RELATED"/>
    <property type="match status" value="1"/>
</dbReference>
<dbReference type="InterPro" id="IPR012795">
    <property type="entry name" value="tRNA_Ile_lys_synt_N"/>
</dbReference>